<feature type="region of interest" description="Disordered" evidence="1">
    <location>
        <begin position="1"/>
        <end position="34"/>
    </location>
</feature>
<accession>A0A6P2BU52</accession>
<sequence>MAERRSAREARAEEFVTDPPPLSAAQAGQRGLRQVAELTGRDPEGISGVEPSQDGWLVTVEVVEDARIPSSTDVIATYQAELDLDGELISYRRMRRFARGRGDEGII</sequence>
<evidence type="ECO:0000313" key="2">
    <source>
        <dbReference type="EMBL" id="TVZ00743.1"/>
    </source>
</evidence>
<gene>
    <name evidence="2" type="ORF">EAS64_35915</name>
</gene>
<dbReference type="AlphaFoldDB" id="A0A6P2BU52"/>
<dbReference type="InterPro" id="IPR008634">
    <property type="entry name" value="Gas-vesicle_GvpO"/>
</dbReference>
<protein>
    <submittedName>
        <fullName evidence="2">Gas vesicle protein</fullName>
    </submittedName>
</protein>
<comment type="caution">
    <text evidence="2">The sequence shown here is derived from an EMBL/GenBank/DDBJ whole genome shotgun (WGS) entry which is preliminary data.</text>
</comment>
<feature type="compositionally biased region" description="Basic and acidic residues" evidence="1">
    <location>
        <begin position="1"/>
        <end position="14"/>
    </location>
</feature>
<evidence type="ECO:0000256" key="1">
    <source>
        <dbReference type="SAM" id="MobiDB-lite"/>
    </source>
</evidence>
<evidence type="ECO:0000313" key="3">
    <source>
        <dbReference type="Proteomes" id="UP000460272"/>
    </source>
</evidence>
<reference evidence="2 3" key="1">
    <citation type="submission" date="2018-11" db="EMBL/GenBank/DDBJ databases">
        <title>Trebonia kvetii gen.nov., sp.nov., a novel acidophilic actinobacterium, and proposal of the new actinobacterial family Treboniaceae fam. nov.</title>
        <authorList>
            <person name="Rapoport D."/>
            <person name="Sagova-Mareckova M."/>
            <person name="Sedlacek I."/>
            <person name="Provaznik J."/>
            <person name="Kralova S."/>
            <person name="Pavlinic D."/>
            <person name="Benes V."/>
            <person name="Kopecky J."/>
        </authorList>
    </citation>
    <scope>NUCLEOTIDE SEQUENCE [LARGE SCALE GENOMIC DNA]</scope>
    <source>
        <strain evidence="2 3">15Tr583</strain>
    </source>
</reference>
<dbReference type="EMBL" id="RPFW01000008">
    <property type="protein sequence ID" value="TVZ00743.1"/>
    <property type="molecule type" value="Genomic_DNA"/>
</dbReference>
<dbReference type="GO" id="GO:0031412">
    <property type="term" value="P:gas vesicle organization"/>
    <property type="evidence" value="ECO:0007669"/>
    <property type="project" value="InterPro"/>
</dbReference>
<proteinExistence type="predicted"/>
<dbReference type="Proteomes" id="UP000460272">
    <property type="component" value="Unassembled WGS sequence"/>
</dbReference>
<name>A0A6P2BU52_9ACTN</name>
<organism evidence="2 3">
    <name type="scientific">Trebonia kvetii</name>
    <dbReference type="NCBI Taxonomy" id="2480626"/>
    <lineage>
        <taxon>Bacteria</taxon>
        <taxon>Bacillati</taxon>
        <taxon>Actinomycetota</taxon>
        <taxon>Actinomycetes</taxon>
        <taxon>Streptosporangiales</taxon>
        <taxon>Treboniaceae</taxon>
        <taxon>Trebonia</taxon>
    </lineage>
</organism>
<dbReference type="RefSeq" id="WP_145860446.1">
    <property type="nucleotide sequence ID" value="NZ_RPFW01000008.1"/>
</dbReference>
<keyword evidence="3" id="KW-1185">Reference proteome</keyword>
<dbReference type="OrthoDB" id="163447at2"/>
<dbReference type="Pfam" id="PF05800">
    <property type="entry name" value="GvpO"/>
    <property type="match status" value="1"/>
</dbReference>